<keyword evidence="1" id="KW-0378">Hydrolase</keyword>
<dbReference type="AlphaFoldDB" id="A0A1W1X6M2"/>
<organism evidence="3 4">
    <name type="scientific">Andreprevotia lacus DSM 23236</name>
    <dbReference type="NCBI Taxonomy" id="1121001"/>
    <lineage>
        <taxon>Bacteria</taxon>
        <taxon>Pseudomonadati</taxon>
        <taxon>Pseudomonadota</taxon>
        <taxon>Betaproteobacteria</taxon>
        <taxon>Neisseriales</taxon>
        <taxon>Chitinibacteraceae</taxon>
        <taxon>Andreprevotia</taxon>
    </lineage>
</organism>
<dbReference type="PANTHER" id="PTHR23339">
    <property type="entry name" value="TYROSINE SPECIFIC PROTEIN PHOSPHATASE AND DUAL SPECIFICITY PROTEIN PHOSPHATASE"/>
    <property type="match status" value="1"/>
</dbReference>
<dbReference type="PROSITE" id="PS00383">
    <property type="entry name" value="TYR_PHOSPHATASE_1"/>
    <property type="match status" value="1"/>
</dbReference>
<dbReference type="GO" id="GO:0016791">
    <property type="term" value="F:phosphatase activity"/>
    <property type="evidence" value="ECO:0007669"/>
    <property type="project" value="UniProtKB-ARBA"/>
</dbReference>
<dbReference type="InterPro" id="IPR057023">
    <property type="entry name" value="PTP-SAK"/>
</dbReference>
<gene>
    <name evidence="3" type="ORF">SAMN02745857_00746</name>
</gene>
<evidence type="ECO:0000256" key="1">
    <source>
        <dbReference type="ARBA" id="ARBA00022801"/>
    </source>
</evidence>
<dbReference type="RefSeq" id="WP_084089198.1">
    <property type="nucleotide sequence ID" value="NZ_FWXD01000003.1"/>
</dbReference>
<dbReference type="Gene3D" id="3.90.190.10">
    <property type="entry name" value="Protein tyrosine phosphatase superfamily"/>
    <property type="match status" value="1"/>
</dbReference>
<reference evidence="3 4" key="1">
    <citation type="submission" date="2017-04" db="EMBL/GenBank/DDBJ databases">
        <authorList>
            <person name="Afonso C.L."/>
            <person name="Miller P.J."/>
            <person name="Scott M.A."/>
            <person name="Spackman E."/>
            <person name="Goraichik I."/>
            <person name="Dimitrov K.M."/>
            <person name="Suarez D.L."/>
            <person name="Swayne D.E."/>
        </authorList>
    </citation>
    <scope>NUCLEOTIDE SEQUENCE [LARGE SCALE GENOMIC DNA]</scope>
    <source>
        <strain evidence="3 4">DSM 23236</strain>
    </source>
</reference>
<dbReference type="OrthoDB" id="196319at2"/>
<protein>
    <submittedName>
        <fullName evidence="3">Dual specificity phosphatase, catalytic domain</fullName>
    </submittedName>
</protein>
<dbReference type="SUPFAM" id="SSF52799">
    <property type="entry name" value="(Phosphotyrosine protein) phosphatases II"/>
    <property type="match status" value="1"/>
</dbReference>
<dbReference type="STRING" id="1121001.SAMN02745857_00746"/>
<proteinExistence type="predicted"/>
<evidence type="ECO:0000313" key="3">
    <source>
        <dbReference type="EMBL" id="SMC19586.1"/>
    </source>
</evidence>
<accession>A0A1W1X6M2</accession>
<keyword evidence="4" id="KW-1185">Reference proteome</keyword>
<dbReference type="Pfam" id="PF22784">
    <property type="entry name" value="PTP-SAK"/>
    <property type="match status" value="1"/>
</dbReference>
<evidence type="ECO:0000259" key="2">
    <source>
        <dbReference type="PROSITE" id="PS50056"/>
    </source>
</evidence>
<dbReference type="InterPro" id="IPR050561">
    <property type="entry name" value="PTP"/>
</dbReference>
<sequence length="170" mass="18550">MKRPHDNCYWVQAGRLLAGEYPRDLDTASSAAKLRSYLDAGVDYFIDLTEEGELQPYDALLHDLAGANVVHKRFAIPDKSVPASAALMRAILADIAQALAAGRVVYVHCWGGVGRTGTVVACHLIEQGMSAEVALAQLAAWWQTVAKSNRLPVSPETPAQRDWVLAWPQQ</sequence>
<dbReference type="InterPro" id="IPR016130">
    <property type="entry name" value="Tyr_Pase_AS"/>
</dbReference>
<evidence type="ECO:0000313" key="4">
    <source>
        <dbReference type="Proteomes" id="UP000192761"/>
    </source>
</evidence>
<dbReference type="Proteomes" id="UP000192761">
    <property type="component" value="Unassembled WGS sequence"/>
</dbReference>
<dbReference type="EMBL" id="FWXD01000003">
    <property type="protein sequence ID" value="SMC19586.1"/>
    <property type="molecule type" value="Genomic_DNA"/>
</dbReference>
<dbReference type="PROSITE" id="PS50056">
    <property type="entry name" value="TYR_PHOSPHATASE_2"/>
    <property type="match status" value="1"/>
</dbReference>
<dbReference type="InterPro" id="IPR000387">
    <property type="entry name" value="Tyr_Pase_dom"/>
</dbReference>
<dbReference type="InterPro" id="IPR029021">
    <property type="entry name" value="Prot-tyrosine_phosphatase-like"/>
</dbReference>
<name>A0A1W1X6M2_9NEIS</name>
<feature type="domain" description="Tyrosine specific protein phosphatases" evidence="2">
    <location>
        <begin position="89"/>
        <end position="138"/>
    </location>
</feature>